<reference evidence="3" key="1">
    <citation type="journal article" date="2019" name="Int. J. Syst. Evol. Microbiol.">
        <title>The Global Catalogue of Microorganisms (GCM) 10K type strain sequencing project: providing services to taxonomists for standard genome sequencing and annotation.</title>
        <authorList>
            <consortium name="The Broad Institute Genomics Platform"/>
            <consortium name="The Broad Institute Genome Sequencing Center for Infectious Disease"/>
            <person name="Wu L."/>
            <person name="Ma J."/>
        </authorList>
    </citation>
    <scope>NUCLEOTIDE SEQUENCE [LARGE SCALE GENOMIC DNA]</scope>
    <source>
        <strain evidence="3">CGMCC 1.12286</strain>
    </source>
</reference>
<dbReference type="Gene3D" id="3.40.630.30">
    <property type="match status" value="1"/>
</dbReference>
<name>A0ABW4JHQ9_9BACL</name>
<dbReference type="PANTHER" id="PTHR43441">
    <property type="entry name" value="RIBOSOMAL-PROTEIN-SERINE ACETYLTRANSFERASE"/>
    <property type="match status" value="1"/>
</dbReference>
<keyword evidence="2" id="KW-0012">Acyltransferase</keyword>
<dbReference type="InterPro" id="IPR000182">
    <property type="entry name" value="GNAT_dom"/>
</dbReference>
<dbReference type="Pfam" id="PF13302">
    <property type="entry name" value="Acetyltransf_3"/>
    <property type="match status" value="1"/>
</dbReference>
<dbReference type="RefSeq" id="WP_377943122.1">
    <property type="nucleotide sequence ID" value="NZ_JBHUCX010000028.1"/>
</dbReference>
<dbReference type="InterPro" id="IPR051908">
    <property type="entry name" value="Ribosomal_N-acetyltransferase"/>
</dbReference>
<organism evidence="2 3">
    <name type="scientific">Alicyclobacillus fodiniaquatilis</name>
    <dbReference type="NCBI Taxonomy" id="1661150"/>
    <lineage>
        <taxon>Bacteria</taxon>
        <taxon>Bacillati</taxon>
        <taxon>Bacillota</taxon>
        <taxon>Bacilli</taxon>
        <taxon>Bacillales</taxon>
        <taxon>Alicyclobacillaceae</taxon>
        <taxon>Alicyclobacillus</taxon>
    </lineage>
</organism>
<dbReference type="EMBL" id="JBHUCX010000028">
    <property type="protein sequence ID" value="MFD1675246.1"/>
    <property type="molecule type" value="Genomic_DNA"/>
</dbReference>
<sequence>MQPIRLDIPEQFKTDRLILRAPEVGDGAMVNEAIRESFDALSQWMNWAVNLPEIEETEESVRFNRAKFMLRERFMFYMMEPITNRFIGTCSFVKVDWTALKFEIGYWIRTSAAGAGYMTEAVNGLTDYAAQHFGANRVEIHCDPHNTASRRVAERCGYHLEAVLVKSAVDPFKQIRDDCIYAKVRLRDGALGYPV</sequence>
<dbReference type="GO" id="GO:0016746">
    <property type="term" value="F:acyltransferase activity"/>
    <property type="evidence" value="ECO:0007669"/>
    <property type="project" value="UniProtKB-KW"/>
</dbReference>
<accession>A0ABW4JHQ9</accession>
<proteinExistence type="predicted"/>
<keyword evidence="2" id="KW-0808">Transferase</keyword>
<evidence type="ECO:0000313" key="3">
    <source>
        <dbReference type="Proteomes" id="UP001597079"/>
    </source>
</evidence>
<dbReference type="SUPFAM" id="SSF55729">
    <property type="entry name" value="Acyl-CoA N-acyltransferases (Nat)"/>
    <property type="match status" value="1"/>
</dbReference>
<dbReference type="InterPro" id="IPR016181">
    <property type="entry name" value="Acyl_CoA_acyltransferase"/>
</dbReference>
<evidence type="ECO:0000259" key="1">
    <source>
        <dbReference type="PROSITE" id="PS51186"/>
    </source>
</evidence>
<dbReference type="EC" id="2.3.-.-" evidence="2"/>
<dbReference type="Proteomes" id="UP001597079">
    <property type="component" value="Unassembled WGS sequence"/>
</dbReference>
<comment type="caution">
    <text evidence="2">The sequence shown here is derived from an EMBL/GenBank/DDBJ whole genome shotgun (WGS) entry which is preliminary data.</text>
</comment>
<evidence type="ECO:0000313" key="2">
    <source>
        <dbReference type="EMBL" id="MFD1675246.1"/>
    </source>
</evidence>
<gene>
    <name evidence="2" type="ORF">ACFSB2_11125</name>
</gene>
<dbReference type="PANTHER" id="PTHR43441:SF3">
    <property type="entry name" value="ACETYLTRANSFERASE"/>
    <property type="match status" value="1"/>
</dbReference>
<dbReference type="PROSITE" id="PS51186">
    <property type="entry name" value="GNAT"/>
    <property type="match status" value="1"/>
</dbReference>
<feature type="domain" description="N-acetyltransferase" evidence="1">
    <location>
        <begin position="28"/>
        <end position="187"/>
    </location>
</feature>
<keyword evidence="3" id="KW-1185">Reference proteome</keyword>
<protein>
    <submittedName>
        <fullName evidence="2">GNAT family N-acetyltransferase</fullName>
        <ecNumber evidence="2">2.3.-.-</ecNumber>
    </submittedName>
</protein>